<evidence type="ECO:0000313" key="2">
    <source>
        <dbReference type="EMBL" id="GCD21493.1"/>
    </source>
</evidence>
<evidence type="ECO:0000259" key="1">
    <source>
        <dbReference type="PROSITE" id="PS51186"/>
    </source>
</evidence>
<dbReference type="Proteomes" id="UP000288246">
    <property type="component" value="Unassembled WGS sequence"/>
</dbReference>
<dbReference type="OrthoDB" id="1821130at2"/>
<dbReference type="PROSITE" id="PS51186">
    <property type="entry name" value="GNAT"/>
    <property type="match status" value="1"/>
</dbReference>
<dbReference type="InterPro" id="IPR016181">
    <property type="entry name" value="Acyl_CoA_acyltransferase"/>
</dbReference>
<dbReference type="PANTHER" id="PTHR42791">
    <property type="entry name" value="GNAT FAMILY ACETYLTRANSFERASE"/>
    <property type="match status" value="1"/>
</dbReference>
<accession>A0A401V3K1</accession>
<dbReference type="Gene3D" id="3.40.630.30">
    <property type="match status" value="1"/>
</dbReference>
<dbReference type="GO" id="GO:0016747">
    <property type="term" value="F:acyltransferase activity, transferring groups other than amino-acyl groups"/>
    <property type="evidence" value="ECO:0007669"/>
    <property type="project" value="InterPro"/>
</dbReference>
<dbReference type="SUPFAM" id="SSF55729">
    <property type="entry name" value="Acyl-CoA N-acyltransferases (Nat)"/>
    <property type="match status" value="1"/>
</dbReference>
<dbReference type="AlphaFoldDB" id="A0A401V3K1"/>
<organism evidence="2 3">
    <name type="scientific">Cellulomonas algicola</name>
    <dbReference type="NCBI Taxonomy" id="2071633"/>
    <lineage>
        <taxon>Bacteria</taxon>
        <taxon>Bacillati</taxon>
        <taxon>Actinomycetota</taxon>
        <taxon>Actinomycetes</taxon>
        <taxon>Micrococcales</taxon>
        <taxon>Cellulomonadaceae</taxon>
        <taxon>Cellulomonas</taxon>
    </lineage>
</organism>
<dbReference type="EMBL" id="BHYL01000295">
    <property type="protein sequence ID" value="GCD21493.1"/>
    <property type="molecule type" value="Genomic_DNA"/>
</dbReference>
<keyword evidence="3" id="KW-1185">Reference proteome</keyword>
<dbReference type="RefSeq" id="WP_124344020.1">
    <property type="nucleotide sequence ID" value="NZ_BHYL01000295.1"/>
</dbReference>
<name>A0A401V3K1_9CELL</name>
<evidence type="ECO:0000313" key="3">
    <source>
        <dbReference type="Proteomes" id="UP000288246"/>
    </source>
</evidence>
<protein>
    <recommendedName>
        <fullName evidence="1">N-acetyltransferase domain-containing protein</fullName>
    </recommendedName>
</protein>
<comment type="caution">
    <text evidence="2">The sequence shown here is derived from an EMBL/GenBank/DDBJ whole genome shotgun (WGS) entry which is preliminary data.</text>
</comment>
<dbReference type="InterPro" id="IPR052523">
    <property type="entry name" value="Trichothecene_AcTrans"/>
</dbReference>
<proteinExistence type="predicted"/>
<feature type="domain" description="N-acetyltransferase" evidence="1">
    <location>
        <begin position="17"/>
        <end position="214"/>
    </location>
</feature>
<dbReference type="PANTHER" id="PTHR42791:SF1">
    <property type="entry name" value="N-ACETYLTRANSFERASE DOMAIN-CONTAINING PROTEIN"/>
    <property type="match status" value="1"/>
</dbReference>
<gene>
    <name evidence="2" type="ORF">CTKZ_30550</name>
</gene>
<reference evidence="2 3" key="1">
    <citation type="submission" date="2018-11" db="EMBL/GenBank/DDBJ databases">
        <title>Draft genome sequence of Cellulomonas takizawaensis strain TKZ-21.</title>
        <authorList>
            <person name="Yamamura H."/>
            <person name="Hayashi T."/>
            <person name="Hamada M."/>
            <person name="Serisawa Y."/>
            <person name="Matsuyama K."/>
            <person name="Nakagawa Y."/>
            <person name="Otoguro M."/>
            <person name="Yanagida F."/>
            <person name="Hayakawa M."/>
        </authorList>
    </citation>
    <scope>NUCLEOTIDE SEQUENCE [LARGE SCALE GENOMIC DNA]</scope>
    <source>
        <strain evidence="2 3">TKZ-21</strain>
    </source>
</reference>
<dbReference type="InterPro" id="IPR000182">
    <property type="entry name" value="GNAT_dom"/>
</dbReference>
<sequence>MVVAQDADGDVATVEGAQIRRARPADLAATRTVLARALAHDPLMDWIFGLRADRSAAVAAFLWGAIEEYVLAGNAWLAVDDRRAVGAAAWRVPGTEATGADGGPALPGPSTLGLLLPADRVVLVREGFAAMHGLLLDEPHALLHFLGVDADRRGFGLGAALVEAGLAGVPDHLPAHVNTTLESNVAFYVARGFTHVGAVRLGPRGPQMHGLRRPARRP</sequence>